<organism evidence="2 3">
    <name type="scientific">Stratiformator vulcanicus</name>
    <dbReference type="NCBI Taxonomy" id="2527980"/>
    <lineage>
        <taxon>Bacteria</taxon>
        <taxon>Pseudomonadati</taxon>
        <taxon>Planctomycetota</taxon>
        <taxon>Planctomycetia</taxon>
        <taxon>Planctomycetales</taxon>
        <taxon>Planctomycetaceae</taxon>
        <taxon>Stratiformator</taxon>
    </lineage>
</organism>
<dbReference type="Proteomes" id="UP000317318">
    <property type="component" value="Chromosome"/>
</dbReference>
<gene>
    <name evidence="2" type="ORF">Pan189_38840</name>
</gene>
<feature type="domain" description="Putative restriction endonuclease" evidence="1">
    <location>
        <begin position="58"/>
        <end position="209"/>
    </location>
</feature>
<evidence type="ECO:0000259" key="1">
    <source>
        <dbReference type="Pfam" id="PF05685"/>
    </source>
</evidence>
<dbReference type="Gene3D" id="3.90.1570.10">
    <property type="entry name" value="tt1808, chain A"/>
    <property type="match status" value="1"/>
</dbReference>
<dbReference type="AlphaFoldDB" id="A0A517R6F9"/>
<dbReference type="Pfam" id="PF05685">
    <property type="entry name" value="Uma2"/>
    <property type="match status" value="1"/>
</dbReference>
<dbReference type="KEGG" id="svp:Pan189_38840"/>
<dbReference type="InterPro" id="IPR012296">
    <property type="entry name" value="Nuclease_put_TT1808"/>
</dbReference>
<keyword evidence="3" id="KW-1185">Reference proteome</keyword>
<accession>A0A517R6F9</accession>
<protein>
    <recommendedName>
        <fullName evidence="1">Putative restriction endonuclease domain-containing protein</fullName>
    </recommendedName>
</protein>
<dbReference type="InterPro" id="IPR008538">
    <property type="entry name" value="Uma2"/>
</dbReference>
<dbReference type="PANTHER" id="PTHR35400">
    <property type="entry name" value="SLR1083 PROTEIN"/>
    <property type="match status" value="1"/>
</dbReference>
<dbReference type="CDD" id="cd06260">
    <property type="entry name" value="DUF820-like"/>
    <property type="match status" value="1"/>
</dbReference>
<name>A0A517R6F9_9PLAN</name>
<dbReference type="InterPro" id="IPR011335">
    <property type="entry name" value="Restrct_endonuc-II-like"/>
</dbReference>
<reference evidence="2 3" key="1">
    <citation type="submission" date="2019-02" db="EMBL/GenBank/DDBJ databases">
        <title>Deep-cultivation of Planctomycetes and their phenomic and genomic characterization uncovers novel biology.</title>
        <authorList>
            <person name="Wiegand S."/>
            <person name="Jogler M."/>
            <person name="Boedeker C."/>
            <person name="Pinto D."/>
            <person name="Vollmers J."/>
            <person name="Rivas-Marin E."/>
            <person name="Kohn T."/>
            <person name="Peeters S.H."/>
            <person name="Heuer A."/>
            <person name="Rast P."/>
            <person name="Oberbeckmann S."/>
            <person name="Bunk B."/>
            <person name="Jeske O."/>
            <person name="Meyerdierks A."/>
            <person name="Storesund J.E."/>
            <person name="Kallscheuer N."/>
            <person name="Luecker S."/>
            <person name="Lage O.M."/>
            <person name="Pohl T."/>
            <person name="Merkel B.J."/>
            <person name="Hornburger P."/>
            <person name="Mueller R.-W."/>
            <person name="Bruemmer F."/>
            <person name="Labrenz M."/>
            <person name="Spormann A.M."/>
            <person name="Op den Camp H."/>
            <person name="Overmann J."/>
            <person name="Amann R."/>
            <person name="Jetten M.S.M."/>
            <person name="Mascher T."/>
            <person name="Medema M.H."/>
            <person name="Devos D.P."/>
            <person name="Kaster A.-K."/>
            <person name="Ovreas L."/>
            <person name="Rohde M."/>
            <person name="Galperin M.Y."/>
            <person name="Jogler C."/>
        </authorList>
    </citation>
    <scope>NUCLEOTIDE SEQUENCE [LARGE SCALE GENOMIC DNA]</scope>
    <source>
        <strain evidence="2 3">Pan189</strain>
    </source>
</reference>
<dbReference type="PANTHER" id="PTHR35400:SF3">
    <property type="entry name" value="SLL1072 PROTEIN"/>
    <property type="match status" value="1"/>
</dbReference>
<evidence type="ECO:0000313" key="3">
    <source>
        <dbReference type="Proteomes" id="UP000317318"/>
    </source>
</evidence>
<sequence>MTTGAAATPTEAQHLLVGETNVMPLRVEQYQKMVEIGMLPEHASVELLDGLLVIKDRRDGEGDIMTEGRFHRAIRGLLAELIADQLDRSIAFVDQNSPFELKPFSVPEPDVYVARGTRRDYFQKLPAASDMLLVAEIAHSSLPGDRSSKFARYASAGIPNYWIVNVPASIVEAWSAPVPEKNIYTKSTVYQRDDTISLDLLPDLGLTVAAKDFLPEE</sequence>
<evidence type="ECO:0000313" key="2">
    <source>
        <dbReference type="EMBL" id="QDT39476.1"/>
    </source>
</evidence>
<dbReference type="RefSeq" id="WP_145365610.1">
    <property type="nucleotide sequence ID" value="NZ_CP036268.1"/>
</dbReference>
<proteinExistence type="predicted"/>
<dbReference type="OrthoDB" id="9789502at2"/>
<dbReference type="SUPFAM" id="SSF52980">
    <property type="entry name" value="Restriction endonuclease-like"/>
    <property type="match status" value="1"/>
</dbReference>
<dbReference type="EMBL" id="CP036268">
    <property type="protein sequence ID" value="QDT39476.1"/>
    <property type="molecule type" value="Genomic_DNA"/>
</dbReference>